<protein>
    <submittedName>
        <fullName evidence="1">Uncharacterized protein</fullName>
    </submittedName>
</protein>
<dbReference type="RefSeq" id="WP_109654990.1">
    <property type="nucleotide sequence ID" value="NZ_CP029145.1"/>
</dbReference>
<reference evidence="2" key="1">
    <citation type="submission" date="2018-04" db="EMBL/GenBank/DDBJ databases">
        <title>Complete genome of Antarctic heterotrophic bacterium Hymenobacter nivis.</title>
        <authorList>
            <person name="Terashima M."/>
        </authorList>
    </citation>
    <scope>NUCLEOTIDE SEQUENCE [LARGE SCALE GENOMIC DNA]</scope>
    <source>
        <strain evidence="2">NBRC 111535</strain>
    </source>
</reference>
<evidence type="ECO:0000313" key="1">
    <source>
        <dbReference type="EMBL" id="AWM31993.1"/>
    </source>
</evidence>
<dbReference type="Proteomes" id="UP000245999">
    <property type="component" value="Chromosome"/>
</dbReference>
<accession>A0A2Z3GEP6</accession>
<dbReference type="EMBL" id="CP029145">
    <property type="protein sequence ID" value="AWM31993.1"/>
    <property type="molecule type" value="Genomic_DNA"/>
</dbReference>
<evidence type="ECO:0000313" key="2">
    <source>
        <dbReference type="Proteomes" id="UP000245999"/>
    </source>
</evidence>
<sequence length="76" mass="8344">MLGSRTSPYLQEKLALLSTLTVFGQVPGLVEQLLGLRVNQSQVYRQCQRIADALDEQQLSKANSEVCVKLLPVGEA</sequence>
<dbReference type="KEGG" id="hnv:DDQ68_03800"/>
<name>A0A2Z3GEP6_9BACT</name>
<dbReference type="AlphaFoldDB" id="A0A2Z3GEP6"/>
<organism evidence="1 2">
    <name type="scientific">Hymenobacter nivis</name>
    <dbReference type="NCBI Taxonomy" id="1850093"/>
    <lineage>
        <taxon>Bacteria</taxon>
        <taxon>Pseudomonadati</taxon>
        <taxon>Bacteroidota</taxon>
        <taxon>Cytophagia</taxon>
        <taxon>Cytophagales</taxon>
        <taxon>Hymenobacteraceae</taxon>
        <taxon>Hymenobacter</taxon>
    </lineage>
</organism>
<gene>
    <name evidence="1" type="ORF">DDQ68_03800</name>
</gene>
<proteinExistence type="predicted"/>
<keyword evidence="2" id="KW-1185">Reference proteome</keyword>